<evidence type="ECO:0000313" key="2">
    <source>
        <dbReference type="Proteomes" id="UP000233440"/>
    </source>
</evidence>
<organism evidence="1 2">
    <name type="scientific">Heyndrickxia camelliae</name>
    <dbReference type="NCBI Taxonomy" id="1707093"/>
    <lineage>
        <taxon>Bacteria</taxon>
        <taxon>Bacillati</taxon>
        <taxon>Bacillota</taxon>
        <taxon>Bacilli</taxon>
        <taxon>Bacillales</taxon>
        <taxon>Bacillaceae</taxon>
        <taxon>Heyndrickxia</taxon>
    </lineage>
</organism>
<dbReference type="EMBL" id="PIQO01000003">
    <property type="protein sequence ID" value="PKR85782.1"/>
    <property type="molecule type" value="Genomic_DNA"/>
</dbReference>
<reference evidence="1 2" key="1">
    <citation type="submission" date="2017-11" db="EMBL/GenBank/DDBJ databases">
        <title>Bacillus camelliae sp. nov., isolated from pu'er tea.</title>
        <authorList>
            <person name="Niu L."/>
        </authorList>
    </citation>
    <scope>NUCLEOTIDE SEQUENCE [LARGE SCALE GENOMIC DNA]</scope>
    <source>
        <strain evidence="1 2">7578-1</strain>
    </source>
</reference>
<comment type="caution">
    <text evidence="1">The sequence shown here is derived from an EMBL/GenBank/DDBJ whole genome shotgun (WGS) entry which is preliminary data.</text>
</comment>
<dbReference type="AlphaFoldDB" id="A0A2N3LM98"/>
<proteinExistence type="predicted"/>
<protein>
    <submittedName>
        <fullName evidence="1">Uncharacterized protein</fullName>
    </submittedName>
</protein>
<keyword evidence="2" id="KW-1185">Reference proteome</keyword>
<gene>
    <name evidence="1" type="ORF">CWO92_05225</name>
</gene>
<dbReference type="Proteomes" id="UP000233440">
    <property type="component" value="Unassembled WGS sequence"/>
</dbReference>
<dbReference type="RefSeq" id="WP_101353154.1">
    <property type="nucleotide sequence ID" value="NZ_PIQO01000003.1"/>
</dbReference>
<name>A0A2N3LM98_9BACI</name>
<dbReference type="OrthoDB" id="2455488at2"/>
<accession>A0A2N3LM98</accession>
<sequence>MTSEEAKELLNQLKNGQLEEVYVNQADFLTFRSEFAKRSDKKEFRGIAQRNGDVIYKYEPGWTA</sequence>
<evidence type="ECO:0000313" key="1">
    <source>
        <dbReference type="EMBL" id="PKR85782.1"/>
    </source>
</evidence>